<evidence type="ECO:0000313" key="1">
    <source>
        <dbReference type="EMBL" id="OEJ93143.1"/>
    </source>
</evidence>
<keyword evidence="2" id="KW-1185">Reference proteome</keyword>
<dbReference type="OrthoDB" id="4182987at2"/>
<dbReference type="Proteomes" id="UP000095329">
    <property type="component" value="Unassembled WGS sequence"/>
</dbReference>
<sequence length="249" mass="26295">MTSGHQTHGTAWDPPPLMTCALTREAGRARQFLAAGRWRPAAADREAAARVLARLAAPLPSRRAAAPRVVATDRDRRLQRILRTTVHHLDAGAVSPPAAALLAAVARAFLPWYGVPNPPPAAAAPRYGTQVAAAGGPATAPTEAGEALLPDLITLFAALASAGPDGTVALTPQVEPWQIRYVGRFRHYARPAPGVWTARTVHCPACGGMTGPWTVTCDRPQISLGCPCGVITREHGLAFSEIWLLLPDT</sequence>
<dbReference type="eggNOG" id="ENOG5030RP8">
    <property type="taxonomic scope" value="Bacteria"/>
</dbReference>
<dbReference type="AlphaFoldDB" id="A0A1D3DLE9"/>
<accession>A0A1D3DLE9</accession>
<dbReference type="RefSeq" id="WP_028964856.1">
    <property type="nucleotide sequence ID" value="NZ_ASHX02000001.1"/>
</dbReference>
<proteinExistence type="predicted"/>
<organism evidence="1 2">
    <name type="scientific">Streptomyces thermolilacinus SPC6</name>
    <dbReference type="NCBI Taxonomy" id="1306406"/>
    <lineage>
        <taxon>Bacteria</taxon>
        <taxon>Bacillati</taxon>
        <taxon>Actinomycetota</taxon>
        <taxon>Actinomycetes</taxon>
        <taxon>Kitasatosporales</taxon>
        <taxon>Streptomycetaceae</taxon>
        <taxon>Streptomyces</taxon>
    </lineage>
</organism>
<gene>
    <name evidence="1" type="ORF">J116_000185</name>
</gene>
<name>A0A1D3DLE9_9ACTN</name>
<reference evidence="1 2" key="1">
    <citation type="journal article" date="2013" name="Genome Announc.">
        <title>Genome Sequence of Streptomyces violaceusniger Strain SPC6, a Halotolerant Streptomycete That Exhibits Rapid Growth and Development.</title>
        <authorList>
            <person name="Chen X."/>
            <person name="Zhang B."/>
            <person name="Zhang W."/>
            <person name="Wu X."/>
            <person name="Zhang M."/>
            <person name="Chen T."/>
            <person name="Liu G."/>
            <person name="Dyson P."/>
        </authorList>
    </citation>
    <scope>NUCLEOTIDE SEQUENCE [LARGE SCALE GENOMIC DNA]</scope>
    <source>
        <strain evidence="1 2">SPC6</strain>
    </source>
</reference>
<protein>
    <submittedName>
        <fullName evidence="1">Uncharacterized protein</fullName>
    </submittedName>
</protein>
<dbReference type="EMBL" id="ASHX02000001">
    <property type="protein sequence ID" value="OEJ93143.1"/>
    <property type="molecule type" value="Genomic_DNA"/>
</dbReference>
<evidence type="ECO:0000313" key="2">
    <source>
        <dbReference type="Proteomes" id="UP000095329"/>
    </source>
</evidence>
<comment type="caution">
    <text evidence="1">The sequence shown here is derived from an EMBL/GenBank/DDBJ whole genome shotgun (WGS) entry which is preliminary data.</text>
</comment>